<proteinExistence type="predicted"/>
<protein>
    <submittedName>
        <fullName evidence="1">Uncharacterized protein</fullName>
    </submittedName>
</protein>
<evidence type="ECO:0000313" key="2">
    <source>
        <dbReference type="Proteomes" id="UP000494363"/>
    </source>
</evidence>
<evidence type="ECO:0000313" key="1">
    <source>
        <dbReference type="EMBL" id="CAB3774163.1"/>
    </source>
</evidence>
<accession>A0A6J5F722</accession>
<keyword evidence="2" id="KW-1185">Reference proteome</keyword>
<organism evidence="1 2">
    <name type="scientific">Paraburkholderia humisilvae</name>
    <dbReference type="NCBI Taxonomy" id="627669"/>
    <lineage>
        <taxon>Bacteria</taxon>
        <taxon>Pseudomonadati</taxon>
        <taxon>Pseudomonadota</taxon>
        <taxon>Betaproteobacteria</taxon>
        <taxon>Burkholderiales</taxon>
        <taxon>Burkholderiaceae</taxon>
        <taxon>Paraburkholderia</taxon>
    </lineage>
</organism>
<dbReference type="Proteomes" id="UP000494363">
    <property type="component" value="Unassembled WGS sequence"/>
</dbReference>
<name>A0A6J5F722_9BURK</name>
<reference evidence="1 2" key="1">
    <citation type="submission" date="2020-04" db="EMBL/GenBank/DDBJ databases">
        <authorList>
            <person name="De Canck E."/>
        </authorList>
    </citation>
    <scope>NUCLEOTIDE SEQUENCE [LARGE SCALE GENOMIC DNA]</scope>
    <source>
        <strain evidence="1 2">LMG 29542</strain>
    </source>
</reference>
<gene>
    <name evidence="1" type="ORF">LMG29542_07619</name>
</gene>
<sequence length="78" mass="8690">MQKACDRLESLMHRFITLDDVVAIDRMVDLMLFRICFNIEPCGLVARGDGVAEIHAKLVSQFVVRPQTGVQVMSGRAA</sequence>
<dbReference type="EMBL" id="CADIKH010000099">
    <property type="protein sequence ID" value="CAB3774163.1"/>
    <property type="molecule type" value="Genomic_DNA"/>
</dbReference>
<dbReference type="AlphaFoldDB" id="A0A6J5F722"/>